<reference evidence="3" key="1">
    <citation type="submission" date="2020-07" db="EMBL/GenBank/DDBJ databases">
        <authorList>
            <person name="Pettersson B.M.F."/>
            <person name="Behra P.R.K."/>
            <person name="Ramesh M."/>
            <person name="Das S."/>
            <person name="Dasgupta S."/>
            <person name="Kirsebom L.A."/>
        </authorList>
    </citation>
    <scope>NUCLEOTIDE SEQUENCE</scope>
    <source>
        <strain evidence="3">DSM 44838</strain>
    </source>
</reference>
<dbReference type="GO" id="GO:0008168">
    <property type="term" value="F:methyltransferase activity"/>
    <property type="evidence" value="ECO:0007669"/>
    <property type="project" value="UniProtKB-KW"/>
</dbReference>
<dbReference type="InterPro" id="IPR029063">
    <property type="entry name" value="SAM-dependent_MTases_sf"/>
</dbReference>
<dbReference type="AlphaFoldDB" id="A0A9X2YQN0"/>
<keyword evidence="3" id="KW-0808">Transferase</keyword>
<evidence type="ECO:0000256" key="1">
    <source>
        <dbReference type="ARBA" id="ARBA00022723"/>
    </source>
</evidence>
<comment type="caution">
    <text evidence="3">The sequence shown here is derived from an EMBL/GenBank/DDBJ whole genome shotgun (WGS) entry which is preliminary data.</text>
</comment>
<organism evidence="3 4">
    <name type="scientific">Mycobacterium yunnanensis</name>
    <dbReference type="NCBI Taxonomy" id="368477"/>
    <lineage>
        <taxon>Bacteria</taxon>
        <taxon>Bacillati</taxon>
        <taxon>Actinomycetota</taxon>
        <taxon>Actinomycetes</taxon>
        <taxon>Mycobacteriales</taxon>
        <taxon>Mycobacteriaceae</taxon>
        <taxon>Mycobacterium</taxon>
    </lineage>
</organism>
<sequence>MPESSAVVRPEPMHSASYTAASRLQAAGLRRATTLFEEAAAEVPLPQSPRPIVVADYGAATGHNSLVPIGAAIAVLRKRTRPEHSILVTHTDVPDNDFSELFRTLGEDPDTYLKKDRACFASAVGRSYYGQIIPSNSVNLAWSAWSTHWLSRTPTPVPDHLLVAHSRDGEVRAAYERQAARDWHEFVAFRGRELSPGGRLVVMTMAIDSDGDFGYRPLLDAIAGTLAELVGRGVLTDDESSAMSIPIAGRRAPDFLAPFAPSGTFEKLSVRHLEVFGGEDRFWARYRVDGKADRFGATWSEFLRGTVFPTLAATLPAERRADFVDQLCTGVAQRLAAAPAEVRIPLAAVVIEKQRRLHH</sequence>
<dbReference type="GO" id="GO:0046872">
    <property type="term" value="F:metal ion binding"/>
    <property type="evidence" value="ECO:0007669"/>
    <property type="project" value="UniProtKB-KW"/>
</dbReference>
<accession>A0A9X2YQN0</accession>
<protein>
    <submittedName>
        <fullName evidence="3">SAM-dependent methyltransferase</fullName>
    </submittedName>
</protein>
<dbReference type="GO" id="GO:0032259">
    <property type="term" value="P:methylation"/>
    <property type="evidence" value="ECO:0007669"/>
    <property type="project" value="UniProtKB-KW"/>
</dbReference>
<dbReference type="EMBL" id="JACKVK010000013">
    <property type="protein sequence ID" value="MCV7423837.1"/>
    <property type="molecule type" value="Genomic_DNA"/>
</dbReference>
<dbReference type="InterPro" id="IPR042086">
    <property type="entry name" value="MeTrfase_capping"/>
</dbReference>
<proteinExistence type="predicted"/>
<dbReference type="PANTHER" id="PTHR31009">
    <property type="entry name" value="S-ADENOSYL-L-METHIONINE:CARBOXYL METHYLTRANSFERASE FAMILY PROTEIN"/>
    <property type="match status" value="1"/>
</dbReference>
<name>A0A9X2YQN0_9MYCO</name>
<dbReference type="Pfam" id="PF03492">
    <property type="entry name" value="Methyltransf_7"/>
    <property type="match status" value="1"/>
</dbReference>
<evidence type="ECO:0000313" key="3">
    <source>
        <dbReference type="EMBL" id="MCV7423837.1"/>
    </source>
</evidence>
<dbReference type="Gene3D" id="3.40.50.150">
    <property type="entry name" value="Vaccinia Virus protein VP39"/>
    <property type="match status" value="1"/>
</dbReference>
<keyword evidence="3" id="KW-0489">Methyltransferase</keyword>
<evidence type="ECO:0000256" key="2">
    <source>
        <dbReference type="ARBA" id="ARBA00022842"/>
    </source>
</evidence>
<keyword evidence="2" id="KW-0460">Magnesium</keyword>
<dbReference type="SUPFAM" id="SSF53335">
    <property type="entry name" value="S-adenosyl-L-methionine-dependent methyltransferases"/>
    <property type="match status" value="1"/>
</dbReference>
<dbReference type="Gene3D" id="1.10.1200.270">
    <property type="entry name" value="Methyltransferase, alpha-helical capping domain"/>
    <property type="match status" value="1"/>
</dbReference>
<reference evidence="3" key="2">
    <citation type="journal article" date="2022" name="BMC Genomics">
        <title>Comparative genome analysis of mycobacteria focusing on tRNA and non-coding RNA.</title>
        <authorList>
            <person name="Behra P.R.K."/>
            <person name="Pettersson B.M.F."/>
            <person name="Ramesh M."/>
            <person name="Das S."/>
            <person name="Dasgupta S."/>
            <person name="Kirsebom L.A."/>
        </authorList>
    </citation>
    <scope>NUCLEOTIDE SEQUENCE</scope>
    <source>
        <strain evidence="3">DSM 44838</strain>
    </source>
</reference>
<gene>
    <name evidence="3" type="ORF">H7K45_25105</name>
</gene>
<dbReference type="InterPro" id="IPR005299">
    <property type="entry name" value="MeTrfase_7"/>
</dbReference>
<keyword evidence="4" id="KW-1185">Reference proteome</keyword>
<evidence type="ECO:0000313" key="4">
    <source>
        <dbReference type="Proteomes" id="UP001141629"/>
    </source>
</evidence>
<dbReference type="Proteomes" id="UP001141629">
    <property type="component" value="Unassembled WGS sequence"/>
</dbReference>
<keyword evidence="1" id="KW-0479">Metal-binding</keyword>
<dbReference type="RefSeq" id="WP_263998805.1">
    <property type="nucleotide sequence ID" value="NZ_JACKVK010000013.1"/>
</dbReference>